<dbReference type="InParanoid" id="A0A2H3CSK6"/>
<gene>
    <name evidence="1" type="ORF">ARMGADRAFT_541385</name>
</gene>
<reference evidence="2" key="1">
    <citation type="journal article" date="2017" name="Nat. Ecol. Evol.">
        <title>Genome expansion and lineage-specific genetic innovations in the forest pathogenic fungi Armillaria.</title>
        <authorList>
            <person name="Sipos G."/>
            <person name="Prasanna A.N."/>
            <person name="Walter M.C."/>
            <person name="O'Connor E."/>
            <person name="Balint B."/>
            <person name="Krizsan K."/>
            <person name="Kiss B."/>
            <person name="Hess J."/>
            <person name="Varga T."/>
            <person name="Slot J."/>
            <person name="Riley R."/>
            <person name="Boka B."/>
            <person name="Rigling D."/>
            <person name="Barry K."/>
            <person name="Lee J."/>
            <person name="Mihaltcheva S."/>
            <person name="LaButti K."/>
            <person name="Lipzen A."/>
            <person name="Waldron R."/>
            <person name="Moloney N.M."/>
            <person name="Sperisen C."/>
            <person name="Kredics L."/>
            <person name="Vagvoelgyi C."/>
            <person name="Patrignani A."/>
            <person name="Fitzpatrick D."/>
            <person name="Nagy I."/>
            <person name="Doyle S."/>
            <person name="Anderson J.B."/>
            <person name="Grigoriev I.V."/>
            <person name="Gueldener U."/>
            <person name="Muensterkoetter M."/>
            <person name="Nagy L.G."/>
        </authorList>
    </citation>
    <scope>NUCLEOTIDE SEQUENCE [LARGE SCALE GENOMIC DNA]</scope>
    <source>
        <strain evidence="2">Ar21-2</strain>
    </source>
</reference>
<dbReference type="EMBL" id="KZ293686">
    <property type="protein sequence ID" value="PBK86031.1"/>
    <property type="molecule type" value="Genomic_DNA"/>
</dbReference>
<dbReference type="AlphaFoldDB" id="A0A2H3CSK6"/>
<protein>
    <submittedName>
        <fullName evidence="1">Uncharacterized protein</fullName>
    </submittedName>
</protein>
<proteinExistence type="predicted"/>
<sequence length="166" mass="18827">MSFSSISASPKSRMGVLVSSPWLMTKDRIYLFSSVAPCQVKSTTNVPQNLQVITFGLKASCGRQCYRFVTAVRETLLSGLLSIENTHLYSARFFPAESASRYPSPGDFASLDPLYPRHHQTKKLHLFSIFPLLSDPPHVFILEKLSMWTRRLYSIGRPYVCDRFDA</sequence>
<accession>A0A2H3CSK6</accession>
<evidence type="ECO:0000313" key="1">
    <source>
        <dbReference type="EMBL" id="PBK86031.1"/>
    </source>
</evidence>
<organism evidence="1 2">
    <name type="scientific">Armillaria gallica</name>
    <name type="common">Bulbous honey fungus</name>
    <name type="synonym">Armillaria bulbosa</name>
    <dbReference type="NCBI Taxonomy" id="47427"/>
    <lineage>
        <taxon>Eukaryota</taxon>
        <taxon>Fungi</taxon>
        <taxon>Dikarya</taxon>
        <taxon>Basidiomycota</taxon>
        <taxon>Agaricomycotina</taxon>
        <taxon>Agaricomycetes</taxon>
        <taxon>Agaricomycetidae</taxon>
        <taxon>Agaricales</taxon>
        <taxon>Marasmiineae</taxon>
        <taxon>Physalacriaceae</taxon>
        <taxon>Armillaria</taxon>
    </lineage>
</organism>
<evidence type="ECO:0000313" key="2">
    <source>
        <dbReference type="Proteomes" id="UP000217790"/>
    </source>
</evidence>
<dbReference type="Proteomes" id="UP000217790">
    <property type="component" value="Unassembled WGS sequence"/>
</dbReference>
<keyword evidence="2" id="KW-1185">Reference proteome</keyword>
<name>A0A2H3CSK6_ARMGA</name>